<accession>A0ABR7KND0</accession>
<keyword evidence="3" id="KW-1185">Reference proteome</keyword>
<dbReference type="Proteomes" id="UP000652755">
    <property type="component" value="Unassembled WGS sequence"/>
</dbReference>
<proteinExistence type="predicted"/>
<dbReference type="PROSITE" id="PS51459">
    <property type="entry name" value="FIDO"/>
    <property type="match status" value="1"/>
</dbReference>
<dbReference type="InterPro" id="IPR040198">
    <property type="entry name" value="Fido_containing"/>
</dbReference>
<evidence type="ECO:0000313" key="2">
    <source>
        <dbReference type="EMBL" id="MBC6109253.1"/>
    </source>
</evidence>
<dbReference type="PANTHER" id="PTHR13504">
    <property type="entry name" value="FIDO DOMAIN-CONTAINING PROTEIN DDB_G0283145"/>
    <property type="match status" value="1"/>
</dbReference>
<reference evidence="2 3" key="1">
    <citation type="submission" date="2020-08" db="EMBL/GenBank/DDBJ databases">
        <authorList>
            <person name="Sun Q."/>
            <person name="Inoue M."/>
        </authorList>
    </citation>
    <scope>NUCLEOTIDE SEQUENCE [LARGE SCALE GENOMIC DNA]</scope>
    <source>
        <strain evidence="2 3">CCM 8938</strain>
    </source>
</reference>
<dbReference type="EMBL" id="JACRYL010000002">
    <property type="protein sequence ID" value="MBC6109253.1"/>
    <property type="molecule type" value="Genomic_DNA"/>
</dbReference>
<dbReference type="RefSeq" id="WP_187069742.1">
    <property type="nucleotide sequence ID" value="NZ_JACRYL010000002.1"/>
</dbReference>
<protein>
    <submittedName>
        <fullName evidence="2">Fic family protein</fullName>
    </submittedName>
</protein>
<gene>
    <name evidence="2" type="ORF">H7U22_02355</name>
</gene>
<dbReference type="Pfam" id="PF02661">
    <property type="entry name" value="Fic"/>
    <property type="match status" value="1"/>
</dbReference>
<dbReference type="InterPro" id="IPR036597">
    <property type="entry name" value="Fido-like_dom_sf"/>
</dbReference>
<dbReference type="SUPFAM" id="SSF140931">
    <property type="entry name" value="Fic-like"/>
    <property type="match status" value="1"/>
</dbReference>
<organism evidence="2 3">
    <name type="scientific">Pedobacter fastidiosus</name>
    <dbReference type="NCBI Taxonomy" id="2765361"/>
    <lineage>
        <taxon>Bacteria</taxon>
        <taxon>Pseudomonadati</taxon>
        <taxon>Bacteroidota</taxon>
        <taxon>Sphingobacteriia</taxon>
        <taxon>Sphingobacteriales</taxon>
        <taxon>Sphingobacteriaceae</taxon>
        <taxon>Pedobacter</taxon>
    </lineage>
</organism>
<name>A0ABR7KND0_9SPHI</name>
<dbReference type="PANTHER" id="PTHR13504:SF38">
    <property type="entry name" value="FIDO DOMAIN-CONTAINING PROTEIN"/>
    <property type="match status" value="1"/>
</dbReference>
<dbReference type="Gene3D" id="1.10.3290.10">
    <property type="entry name" value="Fido-like domain"/>
    <property type="match status" value="1"/>
</dbReference>
<comment type="caution">
    <text evidence="2">The sequence shown here is derived from an EMBL/GenBank/DDBJ whole genome shotgun (WGS) entry which is preliminary data.</text>
</comment>
<sequence length="259" mass="30440">MLNELKITPVDLLEDYCSQVDDDLQVKFENLKDAEISTESFDFYTSVSAIASSRIEGEQMEVDSYIKHKMLNIEYQPDLVQKPNDLYTAYLYAQHNDLTDKNFLNAHKLISKHLLPANKQGVYRKGNMLVTEHKTGRIQYEAALGTEVKNLSEILWHDIQTLFQTKLSYQQVFYFASFIHIVFVNIHPFEDGNGRAGRLLEKWFLAQKLGYKAWYLQSELNYYSNVNEYYRNLNRLGMFFEKLHYNKAMPFLLMLPKSL</sequence>
<evidence type="ECO:0000259" key="1">
    <source>
        <dbReference type="PROSITE" id="PS51459"/>
    </source>
</evidence>
<evidence type="ECO:0000313" key="3">
    <source>
        <dbReference type="Proteomes" id="UP000652755"/>
    </source>
</evidence>
<dbReference type="InterPro" id="IPR003812">
    <property type="entry name" value="Fido"/>
</dbReference>
<feature type="domain" description="Fido" evidence="1">
    <location>
        <begin position="98"/>
        <end position="242"/>
    </location>
</feature>